<accession>A0ABW0I2F5</accession>
<keyword evidence="1" id="KW-1133">Transmembrane helix</keyword>
<evidence type="ECO:0000313" key="3">
    <source>
        <dbReference type="Proteomes" id="UP001596106"/>
    </source>
</evidence>
<reference evidence="3" key="1">
    <citation type="journal article" date="2019" name="Int. J. Syst. Evol. Microbiol.">
        <title>The Global Catalogue of Microorganisms (GCM) 10K type strain sequencing project: providing services to taxonomists for standard genome sequencing and annotation.</title>
        <authorList>
            <consortium name="The Broad Institute Genomics Platform"/>
            <consortium name="The Broad Institute Genome Sequencing Center for Infectious Disease"/>
            <person name="Wu L."/>
            <person name="Ma J."/>
        </authorList>
    </citation>
    <scope>NUCLEOTIDE SEQUENCE [LARGE SCALE GENOMIC DNA]</scope>
    <source>
        <strain evidence="3">CCUG 55250</strain>
    </source>
</reference>
<organism evidence="2 3">
    <name type="scientific">Larkinella bovis</name>
    <dbReference type="NCBI Taxonomy" id="683041"/>
    <lineage>
        <taxon>Bacteria</taxon>
        <taxon>Pseudomonadati</taxon>
        <taxon>Bacteroidota</taxon>
        <taxon>Cytophagia</taxon>
        <taxon>Cytophagales</taxon>
        <taxon>Spirosomataceae</taxon>
        <taxon>Larkinella</taxon>
    </lineage>
</organism>
<gene>
    <name evidence="2" type="ORF">ACFPMF_00050</name>
</gene>
<keyword evidence="1" id="KW-0812">Transmembrane</keyword>
<protein>
    <submittedName>
        <fullName evidence="2">Uncharacterized protein</fullName>
    </submittedName>
</protein>
<dbReference type="Proteomes" id="UP001596106">
    <property type="component" value="Unassembled WGS sequence"/>
</dbReference>
<keyword evidence="3" id="KW-1185">Reference proteome</keyword>
<dbReference type="EMBL" id="JBHSMA010000001">
    <property type="protein sequence ID" value="MFC5407681.1"/>
    <property type="molecule type" value="Genomic_DNA"/>
</dbReference>
<evidence type="ECO:0000313" key="2">
    <source>
        <dbReference type="EMBL" id="MFC5407681.1"/>
    </source>
</evidence>
<feature type="transmembrane region" description="Helical" evidence="1">
    <location>
        <begin position="128"/>
        <end position="146"/>
    </location>
</feature>
<name>A0ABW0I2F5_9BACT</name>
<keyword evidence="1" id="KW-0472">Membrane</keyword>
<comment type="caution">
    <text evidence="2">The sequence shown here is derived from an EMBL/GenBank/DDBJ whole genome shotgun (WGS) entry which is preliminary data.</text>
</comment>
<sequence>MSDVSTTDKPARPFSLYLLILTQLCFAGGGLQGGWRLISDPTGRCLGLPAELLNSFPVHNFLFPGIFILTMFGLAPLVLAYALWINLQIPLAQTLVKGYHWAWGASVGLSLLLLLWTGILIGMVGYRVHYQLIDGLMALLMIKLQLLPSVRKAMIRPESP</sequence>
<feature type="transmembrane region" description="Helical" evidence="1">
    <location>
        <begin position="99"/>
        <end position="122"/>
    </location>
</feature>
<feature type="transmembrane region" description="Helical" evidence="1">
    <location>
        <begin position="16"/>
        <end position="38"/>
    </location>
</feature>
<feature type="transmembrane region" description="Helical" evidence="1">
    <location>
        <begin position="61"/>
        <end position="87"/>
    </location>
</feature>
<proteinExistence type="predicted"/>
<evidence type="ECO:0000256" key="1">
    <source>
        <dbReference type="SAM" id="Phobius"/>
    </source>
</evidence>
<dbReference type="RefSeq" id="WP_379840363.1">
    <property type="nucleotide sequence ID" value="NZ_JBHSMA010000001.1"/>
</dbReference>